<accession>A0A2S7XNZ6</accession>
<organism evidence="1 2">
    <name type="scientific">Chromatium okenii</name>
    <dbReference type="NCBI Taxonomy" id="61644"/>
    <lineage>
        <taxon>Bacteria</taxon>
        <taxon>Pseudomonadati</taxon>
        <taxon>Pseudomonadota</taxon>
        <taxon>Gammaproteobacteria</taxon>
        <taxon>Chromatiales</taxon>
        <taxon>Chromatiaceae</taxon>
        <taxon>Chromatium</taxon>
    </lineage>
</organism>
<protein>
    <submittedName>
        <fullName evidence="1">Uncharacterized protein</fullName>
    </submittedName>
</protein>
<gene>
    <name evidence="1" type="ORF">CXB77_14790</name>
</gene>
<dbReference type="SUPFAM" id="SSF52540">
    <property type="entry name" value="P-loop containing nucleoside triphosphate hydrolases"/>
    <property type="match status" value="1"/>
</dbReference>
<dbReference type="AlphaFoldDB" id="A0A2S7XNZ6"/>
<dbReference type="Gene3D" id="3.90.320.10">
    <property type="match status" value="1"/>
</dbReference>
<dbReference type="InterPro" id="IPR011335">
    <property type="entry name" value="Restrct_endonuc-II-like"/>
</dbReference>
<sequence length="310" mass="34343">MSEDVRLIYVAVTRARNALMLGVAPLKSGNVKIPQLEKSAFGYLLNGGNKFASAAEVWTALAELQGDCPHLRIQPAPAPTATWFTPPPTAQLEAARVANFSLPSRWWIASYSALKTITAAEPETPLQNRVLEEAELERLSIAPQESFASELRQLHDFPRGTRSGTFLHGILEWAAECETRDADGQLLFGFAAAAASAPARLEMLKNRCALNGLTEWIVPLEQWLGAFLNQTWSLEIPPAPLFQRERNPPCPPFTKGEKEKPPFSKGGLGDLMKQVSWGDLHCAISRQMLFKLKWNFGLKVMALKRPRSIN</sequence>
<dbReference type="OrthoDB" id="9810135at2"/>
<proteinExistence type="predicted"/>
<dbReference type="InterPro" id="IPR027417">
    <property type="entry name" value="P-loop_NTPase"/>
</dbReference>
<comment type="caution">
    <text evidence="1">The sequence shown here is derived from an EMBL/GenBank/DDBJ whole genome shotgun (WGS) entry which is preliminary data.</text>
</comment>
<dbReference type="RefSeq" id="WP_105074487.1">
    <property type="nucleotide sequence ID" value="NZ_PPGH01000037.1"/>
</dbReference>
<dbReference type="Gene3D" id="3.40.50.300">
    <property type="entry name" value="P-loop containing nucleotide triphosphate hydrolases"/>
    <property type="match status" value="1"/>
</dbReference>
<evidence type="ECO:0000313" key="2">
    <source>
        <dbReference type="Proteomes" id="UP000239936"/>
    </source>
</evidence>
<name>A0A2S7XNZ6_9GAMM</name>
<keyword evidence="2" id="KW-1185">Reference proteome</keyword>
<reference evidence="1 2" key="1">
    <citation type="submission" date="2018-01" db="EMBL/GenBank/DDBJ databases">
        <title>The complete genome sequence of Chromatium okenii LaCa, a purple sulfur bacterium with a turbulent life.</title>
        <authorList>
            <person name="Luedin S.M."/>
            <person name="Liechti N."/>
            <person name="Storelli N."/>
            <person name="Danza F."/>
            <person name="Wittwer M."/>
            <person name="Pothier J.F."/>
            <person name="Tonolla M.A."/>
        </authorList>
    </citation>
    <scope>NUCLEOTIDE SEQUENCE [LARGE SCALE GENOMIC DNA]</scope>
    <source>
        <strain evidence="1 2">LaCa</strain>
    </source>
</reference>
<dbReference type="InterPro" id="IPR011604">
    <property type="entry name" value="PDDEXK-like_dom_sf"/>
</dbReference>
<dbReference type="EMBL" id="PPGH01000037">
    <property type="protein sequence ID" value="PQJ95459.1"/>
    <property type="molecule type" value="Genomic_DNA"/>
</dbReference>
<dbReference type="Proteomes" id="UP000239936">
    <property type="component" value="Unassembled WGS sequence"/>
</dbReference>
<dbReference type="SUPFAM" id="SSF52980">
    <property type="entry name" value="Restriction endonuclease-like"/>
    <property type="match status" value="1"/>
</dbReference>
<evidence type="ECO:0000313" key="1">
    <source>
        <dbReference type="EMBL" id="PQJ95459.1"/>
    </source>
</evidence>